<dbReference type="Gene3D" id="3.30.2140.20">
    <property type="match status" value="1"/>
</dbReference>
<dbReference type="GO" id="GO:0016407">
    <property type="term" value="F:acetyltransferase activity"/>
    <property type="evidence" value="ECO:0007669"/>
    <property type="project" value="InterPro"/>
</dbReference>
<dbReference type="PRINTS" id="PR01543">
    <property type="entry name" value="ANATRNSFRASE"/>
</dbReference>
<dbReference type="InterPro" id="IPR038765">
    <property type="entry name" value="Papain-like_cys_pep_sf"/>
</dbReference>
<dbReference type="InterPro" id="IPR053710">
    <property type="entry name" value="Arylamine_NAT_domain_sf"/>
</dbReference>
<dbReference type="PANTHER" id="PTHR11786:SF0">
    <property type="entry name" value="ARYLAMINE N-ACETYLTRANSFERASE 4-RELATED"/>
    <property type="match status" value="1"/>
</dbReference>
<dbReference type="EMBL" id="JH658313">
    <property type="protein sequence ID" value="EXL91693.1"/>
    <property type="molecule type" value="Genomic_DNA"/>
</dbReference>
<dbReference type="VEuPathDB" id="FungiDB:FOIG_15222"/>
<dbReference type="GeneID" id="42040397"/>
<protein>
    <submittedName>
        <fullName evidence="3">Uncharacterized protein</fullName>
    </submittedName>
</protein>
<dbReference type="HOGENOM" id="CLU_049918_2_0_1"/>
<evidence type="ECO:0000313" key="3">
    <source>
        <dbReference type="EMBL" id="EXL91693.1"/>
    </source>
</evidence>
<dbReference type="Proteomes" id="UP000030685">
    <property type="component" value="Unassembled WGS sequence"/>
</dbReference>
<keyword evidence="2" id="KW-0012">Acyltransferase</keyword>
<dbReference type="Pfam" id="PF00797">
    <property type="entry name" value="Acetyltransf_2"/>
    <property type="match status" value="1"/>
</dbReference>
<proteinExistence type="inferred from homology"/>
<dbReference type="InterPro" id="IPR001447">
    <property type="entry name" value="Arylamine_N-AcTrfase"/>
</dbReference>
<accession>X0IRZ5</accession>
<dbReference type="RefSeq" id="XP_031053783.1">
    <property type="nucleotide sequence ID" value="XM_031216558.1"/>
</dbReference>
<comment type="similarity">
    <text evidence="1 2">Belongs to the arylamine N-acetyltransferase family.</text>
</comment>
<organism evidence="3">
    <name type="scientific">Fusarium odoratissimum (strain NRRL 54006)</name>
    <dbReference type="NCBI Taxonomy" id="1089451"/>
    <lineage>
        <taxon>Eukaryota</taxon>
        <taxon>Fungi</taxon>
        <taxon>Dikarya</taxon>
        <taxon>Ascomycota</taxon>
        <taxon>Pezizomycotina</taxon>
        <taxon>Sordariomycetes</taxon>
        <taxon>Hypocreomycetidae</taxon>
        <taxon>Hypocreales</taxon>
        <taxon>Nectriaceae</taxon>
        <taxon>Fusarium</taxon>
        <taxon>Fusarium oxysporum species complex</taxon>
        <taxon>Fusarium oxysporum f. sp. cubense (strain race 4)</taxon>
    </lineage>
</organism>
<reference evidence="3" key="1">
    <citation type="submission" date="2011-11" db="EMBL/GenBank/DDBJ databases">
        <title>The Genome Sequence of Fusarium oxysporum II5.</title>
        <authorList>
            <consortium name="The Broad Institute Genome Sequencing Platform"/>
            <person name="Ma L.-J."/>
            <person name="Gale L.R."/>
            <person name="Schwartz D.C."/>
            <person name="Zhou S."/>
            <person name="Corby-Kistler H."/>
            <person name="Young S.K."/>
            <person name="Zeng Q."/>
            <person name="Gargeya S."/>
            <person name="Fitzgerald M."/>
            <person name="Haas B."/>
            <person name="Abouelleil A."/>
            <person name="Alvarado L."/>
            <person name="Arachchi H.M."/>
            <person name="Berlin A."/>
            <person name="Brown A."/>
            <person name="Chapman S.B."/>
            <person name="Chen Z."/>
            <person name="Dunbar C."/>
            <person name="Freedman E."/>
            <person name="Gearin G."/>
            <person name="Goldberg J."/>
            <person name="Griggs A."/>
            <person name="Gujja S."/>
            <person name="Heiman D."/>
            <person name="Howarth C."/>
            <person name="Larson L."/>
            <person name="Lui A."/>
            <person name="MacDonald P.J.P."/>
            <person name="Montmayeur A."/>
            <person name="Murphy C."/>
            <person name="Neiman D."/>
            <person name="Pearson M."/>
            <person name="Priest M."/>
            <person name="Roberts A."/>
            <person name="Saif S."/>
            <person name="Shea T."/>
            <person name="Shenoy N."/>
            <person name="Sisk P."/>
            <person name="Stolte C."/>
            <person name="Sykes S."/>
            <person name="Wortman J."/>
            <person name="Nusbaum C."/>
            <person name="Birren B."/>
        </authorList>
    </citation>
    <scope>NUCLEOTIDE SEQUENCE [LARGE SCALE GENOMIC DNA]</scope>
    <source>
        <strain evidence="3">54006</strain>
    </source>
</reference>
<gene>
    <name evidence="3" type="ORF">FOIG_15222</name>
</gene>
<reference evidence="3" key="2">
    <citation type="submission" date="2012-05" db="EMBL/GenBank/DDBJ databases">
        <title>The Genome Annotation of Fusarium oxysporum II5.</title>
        <authorList>
            <consortium name="The Broad Institute Genomics Platform"/>
            <person name="Ma L.-J."/>
            <person name="Corby-Kistler H."/>
            <person name="Broz K."/>
            <person name="Gale L.R."/>
            <person name="Jonkers W."/>
            <person name="O'Donnell K."/>
            <person name="Ploetz R."/>
            <person name="Steinberg C."/>
            <person name="Schwartz D.C."/>
            <person name="VanEtten H."/>
            <person name="Zhou S."/>
            <person name="Young S.K."/>
            <person name="Zeng Q."/>
            <person name="Gargeya S."/>
            <person name="Fitzgerald M."/>
            <person name="Abouelleil A."/>
            <person name="Alvarado L."/>
            <person name="Chapman S.B."/>
            <person name="Gainer-Dewar J."/>
            <person name="Goldberg J."/>
            <person name="Griggs A."/>
            <person name="Gujja S."/>
            <person name="Hansen M."/>
            <person name="Howarth C."/>
            <person name="Imamovic A."/>
            <person name="Ireland A."/>
            <person name="Larimer J."/>
            <person name="McCowan C."/>
            <person name="Murphy C."/>
            <person name="Pearson M."/>
            <person name="Poon T.W."/>
            <person name="Priest M."/>
            <person name="Roberts A."/>
            <person name="Saif S."/>
            <person name="Shea T."/>
            <person name="Sykes S."/>
            <person name="Wortman J."/>
            <person name="Nusbaum C."/>
            <person name="Birren B."/>
        </authorList>
    </citation>
    <scope>NUCLEOTIDE SEQUENCE</scope>
    <source>
        <strain evidence="3">54006</strain>
    </source>
</reference>
<evidence type="ECO:0000256" key="2">
    <source>
        <dbReference type="RuleBase" id="RU003452"/>
    </source>
</evidence>
<name>X0IRZ5_FUSO5</name>
<keyword evidence="2" id="KW-0808">Transferase</keyword>
<evidence type="ECO:0000256" key="1">
    <source>
        <dbReference type="ARBA" id="ARBA00006547"/>
    </source>
</evidence>
<dbReference type="PANTHER" id="PTHR11786">
    <property type="entry name" value="N-HYDROXYARYLAMINE O-ACETYLTRANSFERASE"/>
    <property type="match status" value="1"/>
</dbReference>
<sequence length="334" mass="38341">MKTSGTRINFSGNSNMADRTRYSKSQLEKYYDRIAFPASDRQYDISNLSSEDQQSYLDTLTKQQILTVPFENLTLHYSWHRIVDVNADHLYDKIVNEKRGGYCMENNTLFNTVLLSLGFHTYMVGSRVFNPDAGRFGGTSHCLSLVNIAGRTYAVDVGFGARNPTEPLEVEHERIHKGSSGFQMRLRHDIIAQNVSNQKLWIYEYRSHDGGEWVPQWCFMDYEVLPEDIRVFNMSPSKSPSSFFTFKVVSVQFTSEKEDYSDGNARNLKNVGGVIDGAFIIDGNLFKYRKGGETRWEKTFKTEEERLEALWKYFGVELTKENERAIRGTAGAIP</sequence>
<dbReference type="AlphaFoldDB" id="X0IRZ5"/>
<dbReference type="SUPFAM" id="SSF54001">
    <property type="entry name" value="Cysteine proteinases"/>
    <property type="match status" value="1"/>
</dbReference>